<reference evidence="1 2" key="1">
    <citation type="submission" date="2018-03" db="EMBL/GenBank/DDBJ databases">
        <title>Bioinformatic expansion and discovery of thiopeptide antibiotics.</title>
        <authorList>
            <person name="Schwalen C.J."/>
            <person name="Hudson G.A."/>
            <person name="Mitchell D.A."/>
        </authorList>
    </citation>
    <scope>NUCLEOTIDE SEQUENCE [LARGE SCALE GENOMIC DNA]</scope>
    <source>
        <strain evidence="1 2">ATCC 21389</strain>
    </source>
</reference>
<keyword evidence="2" id="KW-1185">Reference proteome</keyword>
<dbReference type="InterPro" id="IPR045732">
    <property type="entry name" value="DUF6086"/>
</dbReference>
<organism evidence="1 2">
    <name type="scientific">Streptomyces tateyamensis</name>
    <dbReference type="NCBI Taxonomy" id="565073"/>
    <lineage>
        <taxon>Bacteria</taxon>
        <taxon>Bacillati</taxon>
        <taxon>Actinomycetota</taxon>
        <taxon>Actinomycetes</taxon>
        <taxon>Kitasatosporales</taxon>
        <taxon>Streptomycetaceae</taxon>
        <taxon>Streptomyces</taxon>
    </lineage>
</organism>
<dbReference type="Pfam" id="PF19564">
    <property type="entry name" value="DUF6086"/>
    <property type="match status" value="1"/>
</dbReference>
<protein>
    <submittedName>
        <fullName evidence="1">Uncharacterized protein</fullName>
    </submittedName>
</protein>
<dbReference type="EMBL" id="PYBW01000139">
    <property type="protein sequence ID" value="PYC68358.1"/>
    <property type="molecule type" value="Genomic_DNA"/>
</dbReference>
<proteinExistence type="predicted"/>
<accession>A0A2V4NI95</accession>
<dbReference type="AlphaFoldDB" id="A0A2V4NI95"/>
<sequence length="120" mass="13316">KVTYRPLSLPSGIGPMESDECQVDPAVLEVFTNALLTRHRETQHAIERALTEGFVITMLALAERAGVEVHWEPPPGAAPAAELRDVQIPVNACAANREDRQVWSEELRGKTQELGRFMAR</sequence>
<gene>
    <name evidence="1" type="ORF">C7C46_29165</name>
</gene>
<feature type="non-terminal residue" evidence="1">
    <location>
        <position position="1"/>
    </location>
</feature>
<evidence type="ECO:0000313" key="1">
    <source>
        <dbReference type="EMBL" id="PYC68358.1"/>
    </source>
</evidence>
<evidence type="ECO:0000313" key="2">
    <source>
        <dbReference type="Proteomes" id="UP000248039"/>
    </source>
</evidence>
<dbReference type="RefSeq" id="WP_110672928.1">
    <property type="nucleotide sequence ID" value="NZ_PYBW01000139.1"/>
</dbReference>
<dbReference type="Proteomes" id="UP000248039">
    <property type="component" value="Unassembled WGS sequence"/>
</dbReference>
<name>A0A2V4NI95_9ACTN</name>
<comment type="caution">
    <text evidence="1">The sequence shown here is derived from an EMBL/GenBank/DDBJ whole genome shotgun (WGS) entry which is preliminary data.</text>
</comment>